<proteinExistence type="predicted"/>
<reference evidence="4 5" key="1">
    <citation type="journal article" date="2016" name="Genome Announc.">
        <title>Draft Whole-Genome Sequence of Trichoderma gamsii T6085, a Promising Biocontrol Agent of Fusarium Head Blight on Wheat.</title>
        <authorList>
            <person name="Baroncelli R."/>
            <person name="Zapparata A."/>
            <person name="Piaggeschi G."/>
            <person name="Sarrocco S."/>
            <person name="Vannacci G."/>
        </authorList>
    </citation>
    <scope>NUCLEOTIDE SEQUENCE [LARGE SCALE GENOMIC DNA]</scope>
    <source>
        <strain evidence="4 5">T6085</strain>
    </source>
</reference>
<evidence type="ECO:0000259" key="3">
    <source>
        <dbReference type="Pfam" id="PF21666"/>
    </source>
</evidence>
<name>A0A2P4ZRZ9_9HYPO</name>
<gene>
    <name evidence="4" type="ORF">TGAM01_v204027</name>
</gene>
<feature type="region of interest" description="Disordered" evidence="1">
    <location>
        <begin position="330"/>
        <end position="384"/>
    </location>
</feature>
<dbReference type="PANTHER" id="PTHR33119">
    <property type="entry name" value="IFI3P"/>
    <property type="match status" value="1"/>
</dbReference>
<feature type="compositionally biased region" description="Acidic residues" evidence="1">
    <location>
        <begin position="342"/>
        <end position="376"/>
    </location>
</feature>
<evidence type="ECO:0000259" key="2">
    <source>
        <dbReference type="Pfam" id="PF14033"/>
    </source>
</evidence>
<dbReference type="InterPro" id="IPR049207">
    <property type="entry name" value="DUF4246_N"/>
</dbReference>
<organism evidence="4 5">
    <name type="scientific">Trichoderma gamsii</name>
    <dbReference type="NCBI Taxonomy" id="398673"/>
    <lineage>
        <taxon>Eukaryota</taxon>
        <taxon>Fungi</taxon>
        <taxon>Dikarya</taxon>
        <taxon>Ascomycota</taxon>
        <taxon>Pezizomycotina</taxon>
        <taxon>Sordariomycetes</taxon>
        <taxon>Hypocreomycetidae</taxon>
        <taxon>Hypocreales</taxon>
        <taxon>Hypocreaceae</taxon>
        <taxon>Trichoderma</taxon>
    </lineage>
</organism>
<dbReference type="InterPro" id="IPR025340">
    <property type="entry name" value="DUF4246"/>
</dbReference>
<feature type="domain" description="DUF4246" evidence="3">
    <location>
        <begin position="4"/>
        <end position="79"/>
    </location>
</feature>
<dbReference type="PANTHER" id="PTHR33119:SF1">
    <property type="entry name" value="FE2OG DIOXYGENASE DOMAIN-CONTAINING PROTEIN"/>
    <property type="match status" value="1"/>
</dbReference>
<dbReference type="InterPro" id="IPR049192">
    <property type="entry name" value="DUF4246_C"/>
</dbReference>
<dbReference type="Pfam" id="PF14033">
    <property type="entry name" value="DUF4246"/>
    <property type="match status" value="1"/>
</dbReference>
<evidence type="ECO:0000313" key="4">
    <source>
        <dbReference type="EMBL" id="PON27079.1"/>
    </source>
</evidence>
<evidence type="ECO:0000313" key="5">
    <source>
        <dbReference type="Proteomes" id="UP000054821"/>
    </source>
</evidence>
<sequence length="671" mass="76755">MTLYPGLGLPLRHYPLEYDPREDHKFYPLGQHAHCCDSHSALLPVREVAMMNIMEQLTDKENWHNLVFNDEIVNEWRKEALEKPNRVYWKEATDKGPDARDWEVRRPRGIVDAATFDYCVKELRNKASYYVETGIIPTLDASAAIAKSDVLVAVSLRAELQEAFNKLKLDQRSKPNWHPRSNEQVLDLVHPSMYPLVYGRTRVLQDEVVGVTDAIHRWAGKGEPIAKDISNPSRDRWGMASLDSYWSNTYQWLPANVEFMEDGTVKFASYINNLHPQKYPQIYRTIEKLIEAALPTWDQCLSLRLKDGKKNGAGRTGSRFPLQDINDEVAGIWDPSSPQPLDEVDEDDGEDDGRASEDDDEDEDDVEFAEEEEDPAIVEWKETRNPIHPRVPEFEDIEYAQRETARLAHKFKKTGLQVIVKMTSIELTPEKPEFPAGEWDITKEWHVDGQMNEHICATALYCVDSENVAPSSILFCMQTEQGLGGVYESVTNFTCSWLERTHGTSLEDGGTRRQMYGAVQMQEGRLLAFPNVFQHKESSIKLKDPSKPGTRHLISLRLVDPSMRIISTANVPPQQRDWWLGAVLRQPLQSDGSTLANLPPDLVAILEQKNMSGGELPVEILDMVRAHLHNDESFLPMTEEEARKHRAELLQERIEHHTRAWLSWADSAYVL</sequence>
<dbReference type="GeneID" id="29980659"/>
<dbReference type="AlphaFoldDB" id="A0A2P4ZRZ9"/>
<dbReference type="RefSeq" id="XP_018666041.1">
    <property type="nucleotide sequence ID" value="XM_018800576.1"/>
</dbReference>
<keyword evidence="5" id="KW-1185">Reference proteome</keyword>
<evidence type="ECO:0000256" key="1">
    <source>
        <dbReference type="SAM" id="MobiDB-lite"/>
    </source>
</evidence>
<dbReference type="Proteomes" id="UP000054821">
    <property type="component" value="Unassembled WGS sequence"/>
</dbReference>
<feature type="domain" description="DUF4246" evidence="2">
    <location>
        <begin position="114"/>
        <end position="580"/>
    </location>
</feature>
<dbReference type="EMBL" id="JPDN02000011">
    <property type="protein sequence ID" value="PON27079.1"/>
    <property type="molecule type" value="Genomic_DNA"/>
</dbReference>
<protein>
    <submittedName>
        <fullName evidence="4">Uncharacterized protein</fullName>
    </submittedName>
</protein>
<accession>A0A2P4ZRZ9</accession>
<comment type="caution">
    <text evidence="4">The sequence shown here is derived from an EMBL/GenBank/DDBJ whole genome shotgun (WGS) entry which is preliminary data.</text>
</comment>
<dbReference type="Pfam" id="PF21666">
    <property type="entry name" value="DUF4246_N"/>
    <property type="match status" value="1"/>
</dbReference>
<dbReference type="STRING" id="398673.A0A2P4ZRZ9"/>